<dbReference type="PANTHER" id="PTHR21092">
    <property type="entry name" value="NICASTRIN"/>
    <property type="match status" value="1"/>
</dbReference>
<name>A0A9N9GEF6_9GLOM</name>
<evidence type="ECO:0000256" key="1">
    <source>
        <dbReference type="ARBA" id="ARBA00004479"/>
    </source>
</evidence>
<dbReference type="Proteomes" id="UP000789405">
    <property type="component" value="Unassembled WGS sequence"/>
</dbReference>
<gene>
    <name evidence="11" type="ORF">DERYTH_LOCUS7618</name>
</gene>
<keyword evidence="7" id="KW-1133">Transmembrane helix</keyword>
<evidence type="ECO:0000313" key="12">
    <source>
        <dbReference type="Proteomes" id="UP000789405"/>
    </source>
</evidence>
<evidence type="ECO:0000256" key="2">
    <source>
        <dbReference type="ARBA" id="ARBA00007717"/>
    </source>
</evidence>
<organism evidence="11 12">
    <name type="scientific">Dentiscutata erythropus</name>
    <dbReference type="NCBI Taxonomy" id="1348616"/>
    <lineage>
        <taxon>Eukaryota</taxon>
        <taxon>Fungi</taxon>
        <taxon>Fungi incertae sedis</taxon>
        <taxon>Mucoromycota</taxon>
        <taxon>Glomeromycotina</taxon>
        <taxon>Glomeromycetes</taxon>
        <taxon>Diversisporales</taxon>
        <taxon>Gigasporaceae</taxon>
        <taxon>Dentiscutata</taxon>
    </lineage>
</organism>
<dbReference type="InterPro" id="IPR008710">
    <property type="entry name" value="Nicastrin"/>
</dbReference>
<dbReference type="PANTHER" id="PTHR21092:SF0">
    <property type="entry name" value="NICASTRIN"/>
    <property type="match status" value="1"/>
</dbReference>
<comment type="caution">
    <text evidence="11">The sequence shown here is derived from an EMBL/GenBank/DDBJ whole genome shotgun (WGS) entry which is preliminary data.</text>
</comment>
<dbReference type="OrthoDB" id="10265862at2759"/>
<evidence type="ECO:0000256" key="6">
    <source>
        <dbReference type="ARBA" id="ARBA00022976"/>
    </source>
</evidence>
<proteinExistence type="inferred from homology"/>
<evidence type="ECO:0000256" key="3">
    <source>
        <dbReference type="ARBA" id="ARBA00015303"/>
    </source>
</evidence>
<feature type="non-terminal residue" evidence="11">
    <location>
        <position position="1"/>
    </location>
</feature>
<dbReference type="SUPFAM" id="SSF53187">
    <property type="entry name" value="Zn-dependent exopeptidases"/>
    <property type="match status" value="1"/>
</dbReference>
<keyword evidence="6" id="KW-0914">Notch signaling pathway</keyword>
<keyword evidence="9" id="KW-0325">Glycoprotein</keyword>
<evidence type="ECO:0000313" key="11">
    <source>
        <dbReference type="EMBL" id="CAG8600544.1"/>
    </source>
</evidence>
<evidence type="ECO:0000259" key="10">
    <source>
        <dbReference type="Pfam" id="PF18266"/>
    </source>
</evidence>
<comment type="subcellular location">
    <subcellularLocation>
        <location evidence="1">Membrane</location>
        <topology evidence="1">Single-pass type I membrane protein</topology>
    </subcellularLocation>
</comment>
<protein>
    <recommendedName>
        <fullName evidence="3">Nicastrin</fullName>
    </recommendedName>
</protein>
<accession>A0A9N9GEF6</accession>
<keyword evidence="5" id="KW-0732">Signal</keyword>
<evidence type="ECO:0000256" key="9">
    <source>
        <dbReference type="ARBA" id="ARBA00023180"/>
    </source>
</evidence>
<comment type="similarity">
    <text evidence="2">Belongs to the nicastrin family.</text>
</comment>
<evidence type="ECO:0000256" key="8">
    <source>
        <dbReference type="ARBA" id="ARBA00023136"/>
    </source>
</evidence>
<keyword evidence="12" id="KW-1185">Reference proteome</keyword>
<dbReference type="Pfam" id="PF05450">
    <property type="entry name" value="Nicastrin"/>
    <property type="match status" value="1"/>
</dbReference>
<evidence type="ECO:0000256" key="5">
    <source>
        <dbReference type="ARBA" id="ARBA00022729"/>
    </source>
</evidence>
<sequence length="581" mass="63564">FTISTANNLTNLVKAQGVKFYYDLSPFPCVRLLNSTGVIGCQSLQPVTGILYPVNTPYDIKQFISQDLNGKFTVVMPYDLMTISNLRDLELSQKLSGVIAIINGTSGVAPRPAEFSPDETCPNCQFGLYRDENDQHQWNPNGRGLIQQRFDFLIFALYPFEQNSTSDYNRVMKGAASNMLSSFKEYPLQAIELSSLMWSAIDASTCLRREFCQPVGGQSVYSTPSNSISNDDNKPIIVVAAAMDSRSLFHPLTLGVDNGISSTIAVLAVADAISRSQVTLDKLPKHILYTLFDGEAWGFAGSSKFVADITQFNCQVKGSAKGCPFKGGCGFPCKQDLDFTRINFTNIESIFELSQVGMGATGFYVHVDSNSTLNIDLINKMNNISATINNGNAFVQAASANGTNFKLPPSSSMAFLEKNRSLAAVVLGDFQSELNNEYDDGFNVPNYSIIGSICSIANVTAQTVWLQAQGLNYSNNIPISALFKIRNNGRIGRIGHYSSVFQYGQPGFLPTFAYNFLLSLNSSLNSCKVSTDCQNGEYCYGGKCANTVTRYHDAYGTGIQYNQDGNAFVIDPIKATWVESK</sequence>
<dbReference type="GO" id="GO:0005886">
    <property type="term" value="C:plasma membrane"/>
    <property type="evidence" value="ECO:0007669"/>
    <property type="project" value="UniProtKB-ARBA"/>
</dbReference>
<evidence type="ECO:0000256" key="4">
    <source>
        <dbReference type="ARBA" id="ARBA00022692"/>
    </source>
</evidence>
<dbReference type="Gene3D" id="3.40.630.10">
    <property type="entry name" value="Zn peptidases"/>
    <property type="match status" value="1"/>
</dbReference>
<keyword evidence="4" id="KW-0812">Transmembrane</keyword>
<dbReference type="AlphaFoldDB" id="A0A9N9GEF6"/>
<reference evidence="11" key="1">
    <citation type="submission" date="2021-06" db="EMBL/GenBank/DDBJ databases">
        <authorList>
            <person name="Kallberg Y."/>
            <person name="Tangrot J."/>
            <person name="Rosling A."/>
        </authorList>
    </citation>
    <scope>NUCLEOTIDE SEQUENCE</scope>
    <source>
        <strain evidence="11">MA453B</strain>
    </source>
</reference>
<dbReference type="EMBL" id="CAJVPY010003750">
    <property type="protein sequence ID" value="CAG8600544.1"/>
    <property type="molecule type" value="Genomic_DNA"/>
</dbReference>
<feature type="domain" description="Nicastrin small lobe" evidence="10">
    <location>
        <begin position="28"/>
        <end position="198"/>
    </location>
</feature>
<dbReference type="GO" id="GO:0016485">
    <property type="term" value="P:protein processing"/>
    <property type="evidence" value="ECO:0007669"/>
    <property type="project" value="InterPro"/>
</dbReference>
<dbReference type="InterPro" id="IPR041084">
    <property type="entry name" value="Ncstrn_small"/>
</dbReference>
<keyword evidence="8" id="KW-0472">Membrane</keyword>
<dbReference type="Pfam" id="PF18266">
    <property type="entry name" value="Ncstrn_small"/>
    <property type="match status" value="1"/>
</dbReference>
<evidence type="ECO:0000256" key="7">
    <source>
        <dbReference type="ARBA" id="ARBA00022989"/>
    </source>
</evidence>